<organism evidence="8 9">
    <name type="scientific">Lottia gigantea</name>
    <name type="common">Giant owl limpet</name>
    <dbReference type="NCBI Taxonomy" id="225164"/>
    <lineage>
        <taxon>Eukaryota</taxon>
        <taxon>Metazoa</taxon>
        <taxon>Spiralia</taxon>
        <taxon>Lophotrochozoa</taxon>
        <taxon>Mollusca</taxon>
        <taxon>Gastropoda</taxon>
        <taxon>Patellogastropoda</taxon>
        <taxon>Lottioidea</taxon>
        <taxon>Lottiidae</taxon>
        <taxon>Lottia</taxon>
    </lineage>
</organism>
<dbReference type="STRING" id="225164.V4CI78"/>
<dbReference type="RefSeq" id="XP_009047515.1">
    <property type="nucleotide sequence ID" value="XM_009049267.1"/>
</dbReference>
<dbReference type="AlphaFoldDB" id="V4CI78"/>
<comment type="subcellular location">
    <subcellularLocation>
        <location evidence="1">Membrane</location>
    </subcellularLocation>
</comment>
<dbReference type="InterPro" id="IPR007593">
    <property type="entry name" value="CD225/Dispanin_fam"/>
</dbReference>
<keyword evidence="3 7" id="KW-0812">Transmembrane</keyword>
<keyword evidence="4 7" id="KW-1133">Transmembrane helix</keyword>
<evidence type="ECO:0000256" key="6">
    <source>
        <dbReference type="SAM" id="MobiDB-lite"/>
    </source>
</evidence>
<keyword evidence="5 7" id="KW-0472">Membrane</keyword>
<dbReference type="Proteomes" id="UP000030746">
    <property type="component" value="Unassembled WGS sequence"/>
</dbReference>
<evidence type="ECO:0000313" key="9">
    <source>
        <dbReference type="Proteomes" id="UP000030746"/>
    </source>
</evidence>
<proteinExistence type="inferred from homology"/>
<feature type="region of interest" description="Disordered" evidence="6">
    <location>
        <begin position="1"/>
        <end position="82"/>
    </location>
</feature>
<dbReference type="Pfam" id="PF04505">
    <property type="entry name" value="CD225"/>
    <property type="match status" value="1"/>
</dbReference>
<dbReference type="PANTHER" id="PTHR14948:SF44">
    <property type="entry name" value="PROLINE-RICH TRANSMEMBRANE PROTEIN 1-LIKE"/>
    <property type="match status" value="1"/>
</dbReference>
<evidence type="ECO:0000256" key="4">
    <source>
        <dbReference type="ARBA" id="ARBA00022989"/>
    </source>
</evidence>
<evidence type="ECO:0000313" key="8">
    <source>
        <dbReference type="EMBL" id="ESP01835.1"/>
    </source>
</evidence>
<evidence type="ECO:0000256" key="3">
    <source>
        <dbReference type="ARBA" id="ARBA00022692"/>
    </source>
</evidence>
<sequence>MSTEKESDSTNIPRGENYNYDQSADKRKVDPVNAGYDQPSDPPAYTPSPYGNQQHGHNPSRQYPMGQYPPGPPGYYPPPNNTNNVNVVMTQPQMATVIVNPRPNDYLGWSIFTLLCCCLPIGIAAIVFSCNARSSSDNLHFEQARKEANTARILNIVGLVLGLGISILMIVLYSTGVFYVRTNNYNYEYGK</sequence>
<dbReference type="PANTHER" id="PTHR14948">
    <property type="entry name" value="NG5"/>
    <property type="match status" value="1"/>
</dbReference>
<dbReference type="HOGENOM" id="CLU_125158_0_0_1"/>
<dbReference type="CTD" id="20250671"/>
<feature type="transmembrane region" description="Helical" evidence="7">
    <location>
        <begin position="153"/>
        <end position="180"/>
    </location>
</feature>
<dbReference type="EMBL" id="KB200367">
    <property type="protein sequence ID" value="ESP01835.1"/>
    <property type="molecule type" value="Genomic_DNA"/>
</dbReference>
<dbReference type="GeneID" id="20250671"/>
<evidence type="ECO:0000256" key="1">
    <source>
        <dbReference type="ARBA" id="ARBA00004370"/>
    </source>
</evidence>
<evidence type="ECO:0000256" key="5">
    <source>
        <dbReference type="ARBA" id="ARBA00023136"/>
    </source>
</evidence>
<keyword evidence="9" id="KW-1185">Reference proteome</keyword>
<dbReference type="GO" id="GO:0016020">
    <property type="term" value="C:membrane"/>
    <property type="evidence" value="ECO:0007669"/>
    <property type="project" value="UniProtKB-SubCell"/>
</dbReference>
<reference evidence="8 9" key="1">
    <citation type="journal article" date="2013" name="Nature">
        <title>Insights into bilaterian evolution from three spiralian genomes.</title>
        <authorList>
            <person name="Simakov O."/>
            <person name="Marletaz F."/>
            <person name="Cho S.J."/>
            <person name="Edsinger-Gonzales E."/>
            <person name="Havlak P."/>
            <person name="Hellsten U."/>
            <person name="Kuo D.H."/>
            <person name="Larsson T."/>
            <person name="Lv J."/>
            <person name="Arendt D."/>
            <person name="Savage R."/>
            <person name="Osoegawa K."/>
            <person name="de Jong P."/>
            <person name="Grimwood J."/>
            <person name="Chapman J.A."/>
            <person name="Shapiro H."/>
            <person name="Aerts A."/>
            <person name="Otillar R.P."/>
            <person name="Terry A.Y."/>
            <person name="Boore J.L."/>
            <person name="Grigoriev I.V."/>
            <person name="Lindberg D.R."/>
            <person name="Seaver E.C."/>
            <person name="Weisblat D.A."/>
            <person name="Putnam N.H."/>
            <person name="Rokhsar D.S."/>
        </authorList>
    </citation>
    <scope>NUCLEOTIDE SEQUENCE [LARGE SCALE GENOMIC DNA]</scope>
</reference>
<feature type="compositionally biased region" description="Pro residues" evidence="6">
    <location>
        <begin position="67"/>
        <end position="80"/>
    </location>
</feature>
<evidence type="ECO:0000256" key="7">
    <source>
        <dbReference type="SAM" id="Phobius"/>
    </source>
</evidence>
<feature type="transmembrane region" description="Helical" evidence="7">
    <location>
        <begin position="106"/>
        <end position="132"/>
    </location>
</feature>
<comment type="similarity">
    <text evidence="2">Belongs to the CD225/Dispanin family.</text>
</comment>
<accession>V4CI78</accession>
<dbReference type="OrthoDB" id="10038436at2759"/>
<dbReference type="OMA" id="KTPEMNE"/>
<dbReference type="InterPro" id="IPR051423">
    <property type="entry name" value="CD225/Dispanin"/>
</dbReference>
<gene>
    <name evidence="8" type="ORF">LOTGIDRAFT_238151</name>
</gene>
<feature type="compositionally biased region" description="Polar residues" evidence="6">
    <location>
        <begin position="49"/>
        <end position="61"/>
    </location>
</feature>
<name>V4CI78_LOTGI</name>
<dbReference type="KEGG" id="lgi:LOTGIDRAFT_238151"/>
<evidence type="ECO:0000256" key="2">
    <source>
        <dbReference type="ARBA" id="ARBA00006843"/>
    </source>
</evidence>
<protein>
    <submittedName>
        <fullName evidence="8">Uncharacterized protein</fullName>
    </submittedName>
</protein>